<dbReference type="FunFam" id="3.30.160.60:FF:000242">
    <property type="entry name" value="Endolytic murein transglycosylase"/>
    <property type="match status" value="1"/>
</dbReference>
<dbReference type="NCBIfam" id="TIGR00247">
    <property type="entry name" value="endolytic transglycosylase MltG"/>
    <property type="match status" value="1"/>
</dbReference>
<evidence type="ECO:0000256" key="1">
    <source>
        <dbReference type="ARBA" id="ARBA00022475"/>
    </source>
</evidence>
<keyword evidence="1" id="KW-1003">Cell membrane</keyword>
<evidence type="ECO:0000256" key="4">
    <source>
        <dbReference type="ARBA" id="ARBA00023136"/>
    </source>
</evidence>
<evidence type="ECO:0000313" key="7">
    <source>
        <dbReference type="EMBL" id="NEL78865.1"/>
    </source>
</evidence>
<dbReference type="EMBL" id="JAAGYU010000217">
    <property type="protein sequence ID" value="NEL78865.1"/>
    <property type="molecule type" value="Genomic_DNA"/>
</dbReference>
<dbReference type="PANTHER" id="PTHR30518:SF2">
    <property type="entry name" value="ENDOLYTIC MUREIN TRANSGLYCOSYLASE"/>
    <property type="match status" value="1"/>
</dbReference>
<organism evidence="7 8">
    <name type="scientific">Xanthomonas perforans</name>
    <dbReference type="NCBI Taxonomy" id="442694"/>
    <lineage>
        <taxon>Bacteria</taxon>
        <taxon>Pseudomonadati</taxon>
        <taxon>Pseudomonadota</taxon>
        <taxon>Gammaproteobacteria</taxon>
        <taxon>Lysobacterales</taxon>
        <taxon>Lysobacteraceae</taxon>
        <taxon>Xanthomonas</taxon>
    </lineage>
</organism>
<comment type="caution">
    <text evidence="7">The sequence shown here is derived from an EMBL/GenBank/DDBJ whole genome shotgun (WGS) entry which is preliminary data.</text>
</comment>
<evidence type="ECO:0000256" key="5">
    <source>
        <dbReference type="ARBA" id="ARBA00023239"/>
    </source>
</evidence>
<reference evidence="7 8" key="1">
    <citation type="submission" date="2019-11" db="EMBL/GenBank/DDBJ databases">
        <title>Genome-resolved metagenomics to study the prevalence of co-infection and intraspecific heterogeneity among plant pathogen metapopulations.</title>
        <authorList>
            <person name="Newberry E."/>
            <person name="Bhandari R."/>
            <person name="Kemble J."/>
            <person name="Sikora E."/>
            <person name="Potnis N."/>
        </authorList>
    </citation>
    <scope>NUCLEOTIDE SEQUENCE [LARGE SCALE GENOMIC DNA]</scope>
    <source>
        <strain evidence="7">Xp_Tom_Tuscaloosa_18b</strain>
    </source>
</reference>
<keyword evidence="6" id="KW-0961">Cell wall biogenesis/degradation</keyword>
<dbReference type="GO" id="GO:0016829">
    <property type="term" value="F:lyase activity"/>
    <property type="evidence" value="ECO:0007669"/>
    <property type="project" value="UniProtKB-KW"/>
</dbReference>
<evidence type="ECO:0000256" key="3">
    <source>
        <dbReference type="ARBA" id="ARBA00022989"/>
    </source>
</evidence>
<accession>A0A6P0FEK8</accession>
<gene>
    <name evidence="7" type="primary">mltG</name>
    <name evidence="7" type="ORF">G3W61_21910</name>
</gene>
<dbReference type="Pfam" id="PF02618">
    <property type="entry name" value="YceG"/>
    <property type="match status" value="1"/>
</dbReference>
<protein>
    <submittedName>
        <fullName evidence="7">Endolytic transglycosylase MltG</fullName>
    </submittedName>
</protein>
<feature type="non-terminal residue" evidence="7">
    <location>
        <position position="1"/>
    </location>
</feature>
<dbReference type="InterPro" id="IPR003770">
    <property type="entry name" value="MLTG-like"/>
</dbReference>
<dbReference type="GO" id="GO:0071555">
    <property type="term" value="P:cell wall organization"/>
    <property type="evidence" value="ECO:0007669"/>
    <property type="project" value="UniProtKB-KW"/>
</dbReference>
<dbReference type="PANTHER" id="PTHR30518">
    <property type="entry name" value="ENDOLYTIC MUREIN TRANSGLYCOSYLASE"/>
    <property type="match status" value="1"/>
</dbReference>
<keyword evidence="5" id="KW-0456">Lyase</keyword>
<evidence type="ECO:0000256" key="2">
    <source>
        <dbReference type="ARBA" id="ARBA00022692"/>
    </source>
</evidence>
<dbReference type="Proteomes" id="UP000471082">
    <property type="component" value="Unassembled WGS sequence"/>
</dbReference>
<dbReference type="AlphaFoldDB" id="A0A6P0FEK8"/>
<dbReference type="Gene3D" id="3.30.160.60">
    <property type="entry name" value="Classic Zinc Finger"/>
    <property type="match status" value="1"/>
</dbReference>
<evidence type="ECO:0000256" key="6">
    <source>
        <dbReference type="ARBA" id="ARBA00023316"/>
    </source>
</evidence>
<keyword evidence="3" id="KW-1133">Transmembrane helix</keyword>
<keyword evidence="2" id="KW-0812">Transmembrane</keyword>
<sequence>RRLQLGMKLQTDPTVIYGIGSSYDGNIRRRDLTTDTPYNTYTRTGLTPTPIAMPGREALLAAVRPAPGEALYFVAVGDGTGAHAFSATLAEHNAAVARYLQRRRLPSTPQTETTP</sequence>
<keyword evidence="4" id="KW-0472">Membrane</keyword>
<proteinExistence type="predicted"/>
<name>A0A6P0FEK8_XANPE</name>
<evidence type="ECO:0000313" key="8">
    <source>
        <dbReference type="Proteomes" id="UP000471082"/>
    </source>
</evidence>